<evidence type="ECO:0000313" key="3">
    <source>
        <dbReference type="Proteomes" id="UP001062901"/>
    </source>
</evidence>
<dbReference type="Proteomes" id="UP001062901">
    <property type="component" value="Unassembled WGS sequence"/>
</dbReference>
<proteinExistence type="predicted"/>
<name>A0ABQ0NXS1_9PROT</name>
<reference evidence="2" key="1">
    <citation type="submission" date="2013-04" db="EMBL/GenBank/DDBJ databases">
        <title>The genome sequencing project of 58 acetic acid bacteria.</title>
        <authorList>
            <person name="Okamoto-Kainuma A."/>
            <person name="Ishikawa M."/>
            <person name="Umino S."/>
            <person name="Koizumi Y."/>
            <person name="Shiwa Y."/>
            <person name="Yoshikawa H."/>
            <person name="Matsutani M."/>
            <person name="Matsushita K."/>
        </authorList>
    </citation>
    <scope>NUCLEOTIDE SEQUENCE</scope>
    <source>
        <strain evidence="2">DSM 15669</strain>
    </source>
</reference>
<feature type="compositionally biased region" description="Basic and acidic residues" evidence="1">
    <location>
        <begin position="1"/>
        <end position="10"/>
    </location>
</feature>
<comment type="caution">
    <text evidence="2">The sequence shown here is derived from an EMBL/GenBank/DDBJ whole genome shotgun (WGS) entry which is preliminary data.</text>
</comment>
<feature type="compositionally biased region" description="Acidic residues" evidence="1">
    <location>
        <begin position="17"/>
        <end position="36"/>
    </location>
</feature>
<organism evidence="2 3">
    <name type="scientific">Saccharibacter floricola DSM 15669</name>
    <dbReference type="NCBI Taxonomy" id="1123227"/>
    <lineage>
        <taxon>Bacteria</taxon>
        <taxon>Pseudomonadati</taxon>
        <taxon>Pseudomonadota</taxon>
        <taxon>Alphaproteobacteria</taxon>
        <taxon>Acetobacterales</taxon>
        <taxon>Acetobacteraceae</taxon>
        <taxon>Saccharibacter</taxon>
    </lineage>
</organism>
<protein>
    <recommendedName>
        <fullName evidence="4">Flagellar assembly protein FliH/Type III secretion system HrpE domain-containing protein</fullName>
    </recommendedName>
</protein>
<feature type="region of interest" description="Disordered" evidence="1">
    <location>
        <begin position="1"/>
        <end position="43"/>
    </location>
</feature>
<keyword evidence="3" id="KW-1185">Reference proteome</keyword>
<dbReference type="RefSeq" id="WP_018980921.1">
    <property type="nucleotide sequence ID" value="NZ_BAQD01000007.1"/>
</dbReference>
<sequence length="222" mass="24814">MTSFADRLEDFGSQLTQEEDASAEEEQVDAPEEEPEIDHSVRLQPEEIEALKAEAYRAGQQAGEEKAQAELSEKMAQSIAQILTVVQEEGEHRSELLHHMADYFTEALYAVVKELVSGELKRDVIRRDMVKDIESFAQECEGDVKLSCSKEDAASLKTVLKDVRGVSMAINPELSTGRATLSAKDAQIMVDKNDWVNAVRDRILSSVRTIIQTSQQNSRTRT</sequence>
<evidence type="ECO:0000313" key="2">
    <source>
        <dbReference type="EMBL" id="GBQ05872.1"/>
    </source>
</evidence>
<gene>
    <name evidence="2" type="ORF">AA15669_0676</name>
</gene>
<evidence type="ECO:0008006" key="4">
    <source>
        <dbReference type="Google" id="ProtNLM"/>
    </source>
</evidence>
<evidence type="ECO:0000256" key="1">
    <source>
        <dbReference type="SAM" id="MobiDB-lite"/>
    </source>
</evidence>
<dbReference type="EMBL" id="BAQD01000007">
    <property type="protein sequence ID" value="GBQ05872.1"/>
    <property type="molecule type" value="Genomic_DNA"/>
</dbReference>
<accession>A0ABQ0NXS1</accession>